<keyword evidence="7 12" id="KW-0904">Protein phosphatase</keyword>
<reference evidence="14 15" key="1">
    <citation type="journal article" date="2011" name="Proc. Natl. Acad. Sci. U.S.A.">
        <title>Evolutionary erosion of yeast sex chromosomes by mating-type switching accidents.</title>
        <authorList>
            <person name="Gordon J.L."/>
            <person name="Armisen D."/>
            <person name="Proux-Wera E."/>
            <person name="Oheigeartaigh S.S."/>
            <person name="Byrne K.P."/>
            <person name="Wolfe K.H."/>
        </authorList>
    </citation>
    <scope>NUCLEOTIDE SEQUENCE [LARGE SCALE GENOMIC DNA]</scope>
    <source>
        <strain evidence="15">ATCC 10597 / BCRC 20456 / CBS 421 / NBRC 0211 / NRRL Y-12639</strain>
    </source>
</reference>
<dbReference type="GeneID" id="11497630"/>
<name>G0W6C6_NAUDC</name>
<dbReference type="InterPro" id="IPR038534">
    <property type="entry name" value="Rtr1/RPAP2_sf"/>
</dbReference>
<keyword evidence="15" id="KW-1185">Reference proteome</keyword>
<evidence type="ECO:0000256" key="5">
    <source>
        <dbReference type="ARBA" id="ARBA00022801"/>
    </source>
</evidence>
<dbReference type="InterPro" id="IPR007308">
    <property type="entry name" value="Rtr1/RPAP2_dom"/>
</dbReference>
<evidence type="ECO:0000313" key="14">
    <source>
        <dbReference type="EMBL" id="CCD23337.1"/>
    </source>
</evidence>
<dbReference type="GO" id="GO:0005634">
    <property type="term" value="C:nucleus"/>
    <property type="evidence" value="ECO:0007669"/>
    <property type="project" value="UniProtKB-SubCell"/>
</dbReference>
<dbReference type="PANTHER" id="PTHR14732:SF0">
    <property type="entry name" value="RNA POLYMERASE II SUBUNIT B1 CTD PHOSPHATASE RPAP2-RELATED"/>
    <property type="match status" value="1"/>
</dbReference>
<evidence type="ECO:0000259" key="13">
    <source>
        <dbReference type="PROSITE" id="PS51479"/>
    </source>
</evidence>
<organism evidence="14 15">
    <name type="scientific">Naumovozyma dairenensis (strain ATCC 10597 / BCRC 20456 / CBS 421 / NBRC 0211 / NRRL Y-12639)</name>
    <name type="common">Saccharomyces dairenensis</name>
    <dbReference type="NCBI Taxonomy" id="1071378"/>
    <lineage>
        <taxon>Eukaryota</taxon>
        <taxon>Fungi</taxon>
        <taxon>Dikarya</taxon>
        <taxon>Ascomycota</taxon>
        <taxon>Saccharomycotina</taxon>
        <taxon>Saccharomycetes</taxon>
        <taxon>Saccharomycetales</taxon>
        <taxon>Saccharomycetaceae</taxon>
        <taxon>Naumovozyma</taxon>
    </lineage>
</organism>
<protein>
    <recommendedName>
        <fullName evidence="12">RNA polymerase II subunit B1 CTD phosphatase RPAP2 homolog</fullName>
        <ecNumber evidence="12">3.1.3.16</ecNumber>
    </recommendedName>
</protein>
<evidence type="ECO:0000256" key="2">
    <source>
        <dbReference type="ARBA" id="ARBA00005676"/>
    </source>
</evidence>
<gene>
    <name evidence="14" type="primary">NDAI0B03020</name>
    <name evidence="14" type="ordered locus">NDAI_0B03020</name>
</gene>
<dbReference type="GO" id="GO:0043175">
    <property type="term" value="F:RNA polymerase core enzyme binding"/>
    <property type="evidence" value="ECO:0007669"/>
    <property type="project" value="UniProtKB-UniRule"/>
</dbReference>
<dbReference type="Pfam" id="PF04181">
    <property type="entry name" value="RPAP2_Rtr1"/>
    <property type="match status" value="1"/>
</dbReference>
<dbReference type="EMBL" id="HE580268">
    <property type="protein sequence ID" value="CCD23337.1"/>
    <property type="molecule type" value="Genomic_DNA"/>
</dbReference>
<dbReference type="GO" id="GO:0006366">
    <property type="term" value="P:transcription by RNA polymerase II"/>
    <property type="evidence" value="ECO:0007669"/>
    <property type="project" value="EnsemblFungi"/>
</dbReference>
<dbReference type="GO" id="GO:0008420">
    <property type="term" value="F:RNA polymerase II CTD heptapeptide repeat phosphatase activity"/>
    <property type="evidence" value="ECO:0007669"/>
    <property type="project" value="UniProtKB-UniRule"/>
</dbReference>
<dbReference type="GO" id="GO:0005737">
    <property type="term" value="C:cytoplasm"/>
    <property type="evidence" value="ECO:0007669"/>
    <property type="project" value="EnsemblFungi"/>
</dbReference>
<evidence type="ECO:0000256" key="1">
    <source>
        <dbReference type="ARBA" id="ARBA00004123"/>
    </source>
</evidence>
<keyword evidence="3 12" id="KW-0479">Metal-binding</keyword>
<accession>G0W6C6</accession>
<evidence type="ECO:0000256" key="10">
    <source>
        <dbReference type="ARBA" id="ARBA00048336"/>
    </source>
</evidence>
<evidence type="ECO:0000256" key="11">
    <source>
        <dbReference type="PROSITE-ProRule" id="PRU00812"/>
    </source>
</evidence>
<evidence type="ECO:0000256" key="9">
    <source>
        <dbReference type="ARBA" id="ARBA00047761"/>
    </source>
</evidence>
<dbReference type="RefSeq" id="XP_003668580.1">
    <property type="nucleotide sequence ID" value="XM_003668532.1"/>
</dbReference>
<evidence type="ECO:0000313" key="15">
    <source>
        <dbReference type="Proteomes" id="UP000000689"/>
    </source>
</evidence>
<proteinExistence type="inferred from homology"/>
<evidence type="ECO:0000256" key="8">
    <source>
        <dbReference type="ARBA" id="ARBA00023242"/>
    </source>
</evidence>
<comment type="catalytic activity">
    <reaction evidence="10 12">
        <text>O-phospho-L-threonyl-[protein] + H2O = L-threonyl-[protein] + phosphate</text>
        <dbReference type="Rhea" id="RHEA:47004"/>
        <dbReference type="Rhea" id="RHEA-COMP:11060"/>
        <dbReference type="Rhea" id="RHEA-COMP:11605"/>
        <dbReference type="ChEBI" id="CHEBI:15377"/>
        <dbReference type="ChEBI" id="CHEBI:30013"/>
        <dbReference type="ChEBI" id="CHEBI:43474"/>
        <dbReference type="ChEBI" id="CHEBI:61977"/>
        <dbReference type="EC" id="3.1.3.16"/>
    </reaction>
</comment>
<comment type="subcellular location">
    <subcellularLocation>
        <location evidence="1 12">Nucleus</location>
    </subcellularLocation>
</comment>
<dbReference type="PANTHER" id="PTHR14732">
    <property type="entry name" value="RNA POLYMERASE II SUBUNIT B1 CTD PHOSPHATASE RPAP2-RELATED"/>
    <property type="match status" value="1"/>
</dbReference>
<feature type="domain" description="RTR1-type" evidence="13">
    <location>
        <begin position="50"/>
        <end position="136"/>
    </location>
</feature>
<dbReference type="InterPro" id="IPR039693">
    <property type="entry name" value="Rtr1/RPAP2"/>
</dbReference>
<dbReference type="AlphaFoldDB" id="G0W6C6"/>
<evidence type="ECO:0000256" key="7">
    <source>
        <dbReference type="ARBA" id="ARBA00022912"/>
    </source>
</evidence>
<dbReference type="GO" id="GO:0008270">
    <property type="term" value="F:zinc ion binding"/>
    <property type="evidence" value="ECO:0007669"/>
    <property type="project" value="UniProtKB-KW"/>
</dbReference>
<keyword evidence="5 12" id="KW-0378">Hydrolase</keyword>
<comment type="catalytic activity">
    <reaction evidence="9 12">
        <text>O-phospho-L-seryl-[protein] + H2O = L-seryl-[protein] + phosphate</text>
        <dbReference type="Rhea" id="RHEA:20629"/>
        <dbReference type="Rhea" id="RHEA-COMP:9863"/>
        <dbReference type="Rhea" id="RHEA-COMP:11604"/>
        <dbReference type="ChEBI" id="CHEBI:15377"/>
        <dbReference type="ChEBI" id="CHEBI:29999"/>
        <dbReference type="ChEBI" id="CHEBI:43474"/>
        <dbReference type="ChEBI" id="CHEBI:83421"/>
        <dbReference type="EC" id="3.1.3.16"/>
    </reaction>
</comment>
<dbReference type="STRING" id="1071378.G0W6C6"/>
<evidence type="ECO:0000256" key="3">
    <source>
        <dbReference type="ARBA" id="ARBA00022723"/>
    </source>
</evidence>
<dbReference type="KEGG" id="ndi:NDAI_0B03020"/>
<comment type="similarity">
    <text evidence="2 11 12">Belongs to the RPAP2 family.</text>
</comment>
<dbReference type="eggNOG" id="KOG4780">
    <property type="taxonomic scope" value="Eukaryota"/>
</dbReference>
<dbReference type="Proteomes" id="UP000000689">
    <property type="component" value="Chromosome 2"/>
</dbReference>
<dbReference type="OMA" id="CCKEHYQ"/>
<evidence type="ECO:0000256" key="6">
    <source>
        <dbReference type="ARBA" id="ARBA00022833"/>
    </source>
</evidence>
<dbReference type="Gene3D" id="1.25.40.820">
    <property type="match status" value="1"/>
</dbReference>
<dbReference type="PROSITE" id="PS51479">
    <property type="entry name" value="ZF_RTR1"/>
    <property type="match status" value="1"/>
</dbReference>
<dbReference type="HOGENOM" id="CLU_086709_0_0_1"/>
<keyword evidence="4 12" id="KW-0863">Zinc-finger</keyword>
<comment type="function">
    <text evidence="12">Putative RNA polymerase II subunit B1 C-terminal domain (CTD) phosphatase involved in RNA polymerase II transcription regulation.</text>
</comment>
<keyword evidence="8 12" id="KW-0539">Nucleus</keyword>
<dbReference type="OrthoDB" id="2590500at2759"/>
<keyword evidence="6 12" id="KW-0862">Zinc</keyword>
<evidence type="ECO:0000256" key="4">
    <source>
        <dbReference type="ARBA" id="ARBA00022771"/>
    </source>
</evidence>
<evidence type="ECO:0000256" key="12">
    <source>
        <dbReference type="RuleBase" id="RU367080"/>
    </source>
</evidence>
<sequence length="245" mass="28778">MTTIETIQKVALGPYQRHRQLSMNEAEMLSLEVISLLCDSYCADETTLKYTAKLITPDIYMNLIDERNLNKRCGYPLCNKSPERLRDPFSIDEVTKKFLWENNPYAYLSRFCSKFHFRCSQFYQLQLSNEALFSRTGIHLINNHIYDKDGEDIITSFNSPINERYNVVLFEEFLREKATEEDIKSLVAGLKKLGLQGETNETKTDDHHEDLQWEQDLSKWLSEIKIVEIEKPNLLGDFQKEEEED</sequence>
<dbReference type="EC" id="3.1.3.16" evidence="12"/>